<evidence type="ECO:0000256" key="3">
    <source>
        <dbReference type="ARBA" id="ARBA00022723"/>
    </source>
</evidence>
<comment type="similarity">
    <text evidence="2 8">Belongs to the TPP enzyme family.</text>
</comment>
<evidence type="ECO:0000256" key="7">
    <source>
        <dbReference type="ARBA" id="ARBA00023239"/>
    </source>
</evidence>
<keyword evidence="6 8" id="KW-0786">Thiamine pyrophosphate</keyword>
<keyword evidence="5" id="KW-0460">Magnesium</keyword>
<dbReference type="AlphaFoldDB" id="A0A0G4HX36"/>
<evidence type="ECO:0000259" key="12">
    <source>
        <dbReference type="Pfam" id="PF02776"/>
    </source>
</evidence>
<gene>
    <name evidence="13" type="ORF">Cvel_9153</name>
</gene>
<accession>A0A0G4HX36</accession>
<dbReference type="SUPFAM" id="SSF52518">
    <property type="entry name" value="Thiamin diphosphate-binding fold (THDP-binding)"/>
    <property type="match status" value="2"/>
</dbReference>
<dbReference type="SUPFAM" id="SSF52467">
    <property type="entry name" value="DHS-like NAD/FAD-binding domain"/>
    <property type="match status" value="1"/>
</dbReference>
<comment type="cofactor">
    <cofactor evidence="1">
        <name>thiamine diphosphate</name>
        <dbReference type="ChEBI" id="CHEBI:58937"/>
    </cofactor>
</comment>
<keyword evidence="4" id="KW-0210">Decarboxylase</keyword>
<dbReference type="Pfam" id="PF02776">
    <property type="entry name" value="TPP_enzyme_N"/>
    <property type="match status" value="1"/>
</dbReference>
<evidence type="ECO:0000313" key="13">
    <source>
        <dbReference type="EMBL" id="CEM49015.1"/>
    </source>
</evidence>
<dbReference type="GO" id="GO:0030976">
    <property type="term" value="F:thiamine pyrophosphate binding"/>
    <property type="evidence" value="ECO:0007669"/>
    <property type="project" value="InterPro"/>
</dbReference>
<evidence type="ECO:0008006" key="14">
    <source>
        <dbReference type="Google" id="ProtNLM"/>
    </source>
</evidence>
<sequence length="767" mass="83115">MKNPTDRPTHTAVVGDVLVDALYACGVRDAFGIPGDYAVPVFQALRRQEGKIRLHTLSHEPAVGFAADASARLQRRPCAAVFTYGVGALAALNAIAGAFSERVPVVVVSGAPGIAERAKGLSVHHSAKSLDSQAKAFEEVTCASVIIREEGDLLTFPRKLAEVLRRCRVEARPVYVEVPRDAALWRCPRFDFESLVHFVQKEEREMDSETLAECVGELTHAAVQARRPVLVVGLEVQRFGVERETAELAGCLGCPVVTTFSGRGCLFSLQMGGEDHLERGLLPEGIYWGEAGDSGVREVVESSDLPVFVGAPLSDVDFGMVSCRQELMRRAVRIEAFRVSVRRHVFEDLPLQAVIPAWLQQLKKQRRCPASSFRTPLSALHGPSPLWLLPGSRTVRERDGDRESQGVLALLSPSDTEDVGRQDGASFRIFVEAPGGGSESSLKDGTRSEGTPEETTEREEEKIPEERKKTDASEERLLALGSADSVLITSLSPSDSVLGNRPIRPEDIATVLSVKFRALSMGESDTSGTSREKGKGAEGETRCSLRPAHRIPRERGVLREGAEKAKEGADLESSCASPFLVIPDMGDSLFVSVLLDPEVPVLSHGNYSSCGFAVPAAIGSQVCGGPRPVVLVGDGSFAMTGWELLNCRSLGVTPIVIVLNNQEWATIRQFDPLADYTVLPRVDFSGLAEALGGKGCVVRTRGELVEAIERAFAFPGGCSDVEHSDVCTSSFFLIEVRLGREERVSSLLKTFQRKFEEARQAATSVRE</sequence>
<feature type="domain" description="Thiamine pyrophosphate enzyme central" evidence="10">
    <location>
        <begin position="224"/>
        <end position="362"/>
    </location>
</feature>
<evidence type="ECO:0000256" key="2">
    <source>
        <dbReference type="ARBA" id="ARBA00007812"/>
    </source>
</evidence>
<keyword evidence="7" id="KW-0456">Lyase</keyword>
<keyword evidence="3" id="KW-0479">Metal-binding</keyword>
<dbReference type="PANTHER" id="PTHR43452">
    <property type="entry name" value="PYRUVATE DECARBOXYLASE"/>
    <property type="match status" value="1"/>
</dbReference>
<evidence type="ECO:0000256" key="9">
    <source>
        <dbReference type="SAM" id="MobiDB-lite"/>
    </source>
</evidence>
<organism evidence="13">
    <name type="scientific">Chromera velia CCMP2878</name>
    <dbReference type="NCBI Taxonomy" id="1169474"/>
    <lineage>
        <taxon>Eukaryota</taxon>
        <taxon>Sar</taxon>
        <taxon>Alveolata</taxon>
        <taxon>Colpodellida</taxon>
        <taxon>Chromeraceae</taxon>
        <taxon>Chromera</taxon>
    </lineage>
</organism>
<dbReference type="CDD" id="cd07038">
    <property type="entry name" value="TPP_PYR_PDC_IPDC_like"/>
    <property type="match status" value="1"/>
</dbReference>
<reference evidence="13" key="1">
    <citation type="submission" date="2014-11" db="EMBL/GenBank/DDBJ databases">
        <authorList>
            <person name="Otto D Thomas"/>
            <person name="Naeem Raeece"/>
        </authorList>
    </citation>
    <scope>NUCLEOTIDE SEQUENCE</scope>
</reference>
<dbReference type="GO" id="GO:0004737">
    <property type="term" value="F:pyruvate decarboxylase activity"/>
    <property type="evidence" value="ECO:0007669"/>
    <property type="project" value="TreeGrafter"/>
</dbReference>
<dbReference type="InterPro" id="IPR011766">
    <property type="entry name" value="TPP_enzyme_TPP-bd"/>
</dbReference>
<dbReference type="InterPro" id="IPR012110">
    <property type="entry name" value="PDC/IPDC-like"/>
</dbReference>
<name>A0A0G4HX36_9ALVE</name>
<feature type="compositionally biased region" description="Basic and acidic residues" evidence="9">
    <location>
        <begin position="459"/>
        <end position="474"/>
    </location>
</feature>
<dbReference type="GO" id="GO:0000287">
    <property type="term" value="F:magnesium ion binding"/>
    <property type="evidence" value="ECO:0007669"/>
    <property type="project" value="InterPro"/>
</dbReference>
<evidence type="ECO:0000256" key="6">
    <source>
        <dbReference type="ARBA" id="ARBA00023052"/>
    </source>
</evidence>
<feature type="domain" description="Thiamine pyrophosphate enzyme N-terminal TPP-binding" evidence="12">
    <location>
        <begin position="14"/>
        <end position="125"/>
    </location>
</feature>
<evidence type="ECO:0000259" key="10">
    <source>
        <dbReference type="Pfam" id="PF00205"/>
    </source>
</evidence>
<dbReference type="PANTHER" id="PTHR43452:SF30">
    <property type="entry name" value="PYRUVATE DECARBOXYLASE ISOZYME 1-RELATED"/>
    <property type="match status" value="1"/>
</dbReference>
<evidence type="ECO:0000256" key="8">
    <source>
        <dbReference type="RuleBase" id="RU362132"/>
    </source>
</evidence>
<evidence type="ECO:0000259" key="11">
    <source>
        <dbReference type="Pfam" id="PF02775"/>
    </source>
</evidence>
<dbReference type="VEuPathDB" id="CryptoDB:Cvel_9153"/>
<feature type="region of interest" description="Disordered" evidence="9">
    <location>
        <begin position="397"/>
        <end position="474"/>
    </location>
</feature>
<evidence type="ECO:0000256" key="1">
    <source>
        <dbReference type="ARBA" id="ARBA00001964"/>
    </source>
</evidence>
<feature type="region of interest" description="Disordered" evidence="9">
    <location>
        <begin position="522"/>
        <end position="543"/>
    </location>
</feature>
<dbReference type="InterPro" id="IPR029061">
    <property type="entry name" value="THDP-binding"/>
</dbReference>
<dbReference type="InterPro" id="IPR012001">
    <property type="entry name" value="Thiamin_PyroP_enz_TPP-bd_dom"/>
</dbReference>
<dbReference type="InterPro" id="IPR029035">
    <property type="entry name" value="DHS-like_NAD/FAD-binding_dom"/>
</dbReference>
<dbReference type="Pfam" id="PF00205">
    <property type="entry name" value="TPP_enzyme_M"/>
    <property type="match status" value="1"/>
</dbReference>
<proteinExistence type="inferred from homology"/>
<dbReference type="GO" id="GO:0005829">
    <property type="term" value="C:cytosol"/>
    <property type="evidence" value="ECO:0007669"/>
    <property type="project" value="TreeGrafter"/>
</dbReference>
<dbReference type="EMBL" id="CDMZ01004209">
    <property type="protein sequence ID" value="CEM49015.1"/>
    <property type="molecule type" value="Genomic_DNA"/>
</dbReference>
<dbReference type="InterPro" id="IPR012000">
    <property type="entry name" value="Thiamin_PyroP_enz_cen_dom"/>
</dbReference>
<feature type="compositionally biased region" description="Basic and acidic residues" evidence="9">
    <location>
        <begin position="530"/>
        <end position="543"/>
    </location>
</feature>
<feature type="domain" description="Thiamine pyrophosphate enzyme TPP-binding" evidence="11">
    <location>
        <begin position="602"/>
        <end position="714"/>
    </location>
</feature>
<evidence type="ECO:0000256" key="5">
    <source>
        <dbReference type="ARBA" id="ARBA00022842"/>
    </source>
</evidence>
<dbReference type="InterPro" id="IPR047213">
    <property type="entry name" value="TPP_PYR_PDC_IPDC-like"/>
</dbReference>
<protein>
    <recommendedName>
        <fullName evidence="14">Pyruvate decarboxylase</fullName>
    </recommendedName>
</protein>
<dbReference type="Pfam" id="PF02775">
    <property type="entry name" value="TPP_enzyme_C"/>
    <property type="match status" value="1"/>
</dbReference>
<dbReference type="Gene3D" id="3.40.50.970">
    <property type="match status" value="2"/>
</dbReference>
<dbReference type="Gene3D" id="3.40.50.1220">
    <property type="entry name" value="TPP-binding domain"/>
    <property type="match status" value="1"/>
</dbReference>
<evidence type="ECO:0000256" key="4">
    <source>
        <dbReference type="ARBA" id="ARBA00022793"/>
    </source>
</evidence>
<dbReference type="GO" id="GO:0000949">
    <property type="term" value="P:aromatic amino acid family catabolic process to alcohol via Ehrlich pathway"/>
    <property type="evidence" value="ECO:0007669"/>
    <property type="project" value="TreeGrafter"/>
</dbReference>